<dbReference type="Proteomes" id="UP001199525">
    <property type="component" value="Unassembled WGS sequence"/>
</dbReference>
<gene>
    <name evidence="2" type="ORF">LC586_24260</name>
</gene>
<sequence length="65" mass="7551">MTQTRESTLTKAARQIQQLNSKIAQLEQQHQDYVQRQQELIPEIARLKREFASGNPGFTHSDISR</sequence>
<proteinExistence type="predicted"/>
<keyword evidence="3" id="KW-1185">Reference proteome</keyword>
<evidence type="ECO:0000313" key="2">
    <source>
        <dbReference type="EMBL" id="MCC5602228.1"/>
    </source>
</evidence>
<evidence type="ECO:0000256" key="1">
    <source>
        <dbReference type="SAM" id="Coils"/>
    </source>
</evidence>
<name>A0ABS8IDD5_9NOSO</name>
<comment type="caution">
    <text evidence="2">The sequence shown here is derived from an EMBL/GenBank/DDBJ whole genome shotgun (WGS) entry which is preliminary data.</text>
</comment>
<accession>A0ABS8IDD5</accession>
<reference evidence="2 3" key="1">
    <citation type="journal article" date="2021" name="Microorganisms">
        <title>Genome Evolution of Filamentous Cyanobacterium Nostoc Species: From Facultative Symbiosis to Free Living.</title>
        <authorList>
            <person name="Huo D."/>
            <person name="Li H."/>
            <person name="Cai F."/>
            <person name="Guo X."/>
            <person name="Qiao Z."/>
            <person name="Wang W."/>
            <person name="Yu G."/>
            <person name="Li R."/>
        </authorList>
    </citation>
    <scope>NUCLEOTIDE SEQUENCE [LARGE SCALE GENOMIC DNA]</scope>
    <source>
        <strain evidence="2 3">CHAB 5714</strain>
    </source>
</reference>
<dbReference type="EMBL" id="JAIVFQ010000046">
    <property type="protein sequence ID" value="MCC5602228.1"/>
    <property type="molecule type" value="Genomic_DNA"/>
</dbReference>
<feature type="coiled-coil region" evidence="1">
    <location>
        <begin position="9"/>
        <end position="36"/>
    </location>
</feature>
<evidence type="ECO:0000313" key="3">
    <source>
        <dbReference type="Proteomes" id="UP001199525"/>
    </source>
</evidence>
<organism evidence="2 3">
    <name type="scientific">Nostoc favosum CHAB5714</name>
    <dbReference type="NCBI Taxonomy" id="2780399"/>
    <lineage>
        <taxon>Bacteria</taxon>
        <taxon>Bacillati</taxon>
        <taxon>Cyanobacteriota</taxon>
        <taxon>Cyanophyceae</taxon>
        <taxon>Nostocales</taxon>
        <taxon>Nostocaceae</taxon>
        <taxon>Nostoc</taxon>
        <taxon>Nostoc favosum</taxon>
    </lineage>
</organism>
<protein>
    <submittedName>
        <fullName evidence="2">Uncharacterized protein</fullName>
    </submittedName>
</protein>
<keyword evidence="1" id="KW-0175">Coiled coil</keyword>